<dbReference type="PROSITE" id="PS50885">
    <property type="entry name" value="HAMP"/>
    <property type="match status" value="1"/>
</dbReference>
<gene>
    <name evidence="15" type="ORF">HP552_09245</name>
</gene>
<dbReference type="SUPFAM" id="SSF158472">
    <property type="entry name" value="HAMP domain-like"/>
    <property type="match status" value="1"/>
</dbReference>
<evidence type="ECO:0000256" key="3">
    <source>
        <dbReference type="ARBA" id="ARBA00012438"/>
    </source>
</evidence>
<keyword evidence="10" id="KW-0902">Two-component regulatory system</keyword>
<protein>
    <recommendedName>
        <fullName evidence="3">histidine kinase</fullName>
        <ecNumber evidence="3">2.7.13.3</ecNumber>
    </recommendedName>
</protein>
<dbReference type="GO" id="GO:0000155">
    <property type="term" value="F:phosphorelay sensor kinase activity"/>
    <property type="evidence" value="ECO:0007669"/>
    <property type="project" value="InterPro"/>
</dbReference>
<keyword evidence="8 15" id="KW-0418">Kinase</keyword>
<dbReference type="InterPro" id="IPR036890">
    <property type="entry name" value="HATPase_C_sf"/>
</dbReference>
<dbReference type="Pfam" id="PF00672">
    <property type="entry name" value="HAMP"/>
    <property type="match status" value="1"/>
</dbReference>
<keyword evidence="7" id="KW-0547">Nucleotide-binding</keyword>
<dbReference type="SUPFAM" id="SSF47384">
    <property type="entry name" value="Homodimeric domain of signal transducing histidine kinase"/>
    <property type="match status" value="1"/>
</dbReference>
<feature type="domain" description="Histidine kinase" evidence="13">
    <location>
        <begin position="260"/>
        <end position="479"/>
    </location>
</feature>
<accession>A0A7Y6EV36</accession>
<organism evidence="15 16">
    <name type="scientific">Paenibacillus xylanilyticus</name>
    <dbReference type="NCBI Taxonomy" id="248903"/>
    <lineage>
        <taxon>Bacteria</taxon>
        <taxon>Bacillati</taxon>
        <taxon>Bacillota</taxon>
        <taxon>Bacilli</taxon>
        <taxon>Bacillales</taxon>
        <taxon>Paenibacillaceae</taxon>
        <taxon>Paenibacillus</taxon>
    </lineage>
</organism>
<dbReference type="InterPro" id="IPR050736">
    <property type="entry name" value="Sensor_HK_Regulatory"/>
</dbReference>
<evidence type="ECO:0000256" key="4">
    <source>
        <dbReference type="ARBA" id="ARBA00022475"/>
    </source>
</evidence>
<feature type="transmembrane region" description="Helical" evidence="12">
    <location>
        <begin position="164"/>
        <end position="185"/>
    </location>
</feature>
<dbReference type="Pfam" id="PF00512">
    <property type="entry name" value="HisKA"/>
    <property type="match status" value="1"/>
</dbReference>
<dbReference type="Proteomes" id="UP000526125">
    <property type="component" value="Unassembled WGS sequence"/>
</dbReference>
<dbReference type="GO" id="GO:0005886">
    <property type="term" value="C:plasma membrane"/>
    <property type="evidence" value="ECO:0007669"/>
    <property type="project" value="UniProtKB-SubCell"/>
</dbReference>
<dbReference type="SMART" id="SM00387">
    <property type="entry name" value="HATPase_c"/>
    <property type="match status" value="1"/>
</dbReference>
<evidence type="ECO:0000259" key="14">
    <source>
        <dbReference type="PROSITE" id="PS50885"/>
    </source>
</evidence>
<dbReference type="Pfam" id="PF02518">
    <property type="entry name" value="HATPase_c"/>
    <property type="match status" value="1"/>
</dbReference>
<dbReference type="GO" id="GO:0003723">
    <property type="term" value="F:RNA binding"/>
    <property type="evidence" value="ECO:0007669"/>
    <property type="project" value="InterPro"/>
</dbReference>
<evidence type="ECO:0000256" key="2">
    <source>
        <dbReference type="ARBA" id="ARBA00004651"/>
    </source>
</evidence>
<dbReference type="InterPro" id="IPR005467">
    <property type="entry name" value="His_kinase_dom"/>
</dbReference>
<dbReference type="InterPro" id="IPR003660">
    <property type="entry name" value="HAMP_dom"/>
</dbReference>
<evidence type="ECO:0000256" key="1">
    <source>
        <dbReference type="ARBA" id="ARBA00000085"/>
    </source>
</evidence>
<comment type="caution">
    <text evidence="15">The sequence shown here is derived from an EMBL/GenBank/DDBJ whole genome shotgun (WGS) entry which is preliminary data.</text>
</comment>
<keyword evidence="11 12" id="KW-0472">Membrane</keyword>
<evidence type="ECO:0000256" key="12">
    <source>
        <dbReference type="SAM" id="Phobius"/>
    </source>
</evidence>
<evidence type="ECO:0000256" key="10">
    <source>
        <dbReference type="ARBA" id="ARBA00023012"/>
    </source>
</evidence>
<keyword evidence="12" id="KW-0812">Transmembrane</keyword>
<evidence type="ECO:0000256" key="8">
    <source>
        <dbReference type="ARBA" id="ARBA00022777"/>
    </source>
</evidence>
<comment type="catalytic activity">
    <reaction evidence="1">
        <text>ATP + protein L-histidine = ADP + protein N-phospho-L-histidine.</text>
        <dbReference type="EC" id="2.7.13.3"/>
    </reaction>
</comment>
<keyword evidence="9" id="KW-0067">ATP-binding</keyword>
<dbReference type="PANTHER" id="PTHR43711:SF1">
    <property type="entry name" value="HISTIDINE KINASE 1"/>
    <property type="match status" value="1"/>
</dbReference>
<dbReference type="Gene3D" id="1.10.287.130">
    <property type="match status" value="1"/>
</dbReference>
<dbReference type="SUPFAM" id="SSF55874">
    <property type="entry name" value="ATPase domain of HSP90 chaperone/DNA topoisomerase II/histidine kinase"/>
    <property type="match status" value="1"/>
</dbReference>
<dbReference type="CDD" id="cd06225">
    <property type="entry name" value="HAMP"/>
    <property type="match status" value="1"/>
</dbReference>
<dbReference type="InterPro" id="IPR003661">
    <property type="entry name" value="HisK_dim/P_dom"/>
</dbReference>
<reference evidence="15 16" key="1">
    <citation type="submission" date="2020-05" db="EMBL/GenBank/DDBJ databases">
        <title>Genome Sequencing of Type Strains.</title>
        <authorList>
            <person name="Lemaire J.F."/>
            <person name="Inderbitzin P."/>
            <person name="Gregorio O.A."/>
            <person name="Collins S.B."/>
            <person name="Wespe N."/>
            <person name="Knight-Connoni V."/>
        </authorList>
    </citation>
    <scope>NUCLEOTIDE SEQUENCE [LARGE SCALE GENOMIC DNA]</scope>
    <source>
        <strain evidence="15 16">LMG 21957</strain>
    </source>
</reference>
<dbReference type="AlphaFoldDB" id="A0A7Y6EV36"/>
<proteinExistence type="predicted"/>
<comment type="subcellular location">
    <subcellularLocation>
        <location evidence="2">Cell membrane</location>
        <topology evidence="2">Multi-pass membrane protein</topology>
    </subcellularLocation>
</comment>
<keyword evidence="5" id="KW-0597">Phosphoprotein</keyword>
<dbReference type="SMART" id="SM00304">
    <property type="entry name" value="HAMP"/>
    <property type="match status" value="1"/>
</dbReference>
<dbReference type="FunFam" id="3.30.565.10:FF:000006">
    <property type="entry name" value="Sensor histidine kinase WalK"/>
    <property type="match status" value="1"/>
</dbReference>
<dbReference type="SMART" id="SM00388">
    <property type="entry name" value="HisKA"/>
    <property type="match status" value="1"/>
</dbReference>
<keyword evidence="4" id="KW-1003">Cell membrane</keyword>
<dbReference type="Gene3D" id="3.30.565.10">
    <property type="entry name" value="Histidine kinase-like ATPase, C-terminal domain"/>
    <property type="match status" value="1"/>
</dbReference>
<dbReference type="InterPro" id="IPR004358">
    <property type="entry name" value="Sig_transdc_His_kin-like_C"/>
</dbReference>
<dbReference type="PRINTS" id="PR00344">
    <property type="entry name" value="BCTRLSENSOR"/>
</dbReference>
<dbReference type="EC" id="2.7.13.3" evidence="3"/>
<dbReference type="CDD" id="cd00075">
    <property type="entry name" value="HATPase"/>
    <property type="match status" value="1"/>
</dbReference>
<evidence type="ECO:0000313" key="15">
    <source>
        <dbReference type="EMBL" id="NUU75413.1"/>
    </source>
</evidence>
<evidence type="ECO:0000259" key="13">
    <source>
        <dbReference type="PROSITE" id="PS50109"/>
    </source>
</evidence>
<evidence type="ECO:0000256" key="5">
    <source>
        <dbReference type="ARBA" id="ARBA00022553"/>
    </source>
</evidence>
<dbReference type="CDD" id="cd00082">
    <property type="entry name" value="HisKA"/>
    <property type="match status" value="1"/>
</dbReference>
<feature type="domain" description="HAMP" evidence="14">
    <location>
        <begin position="193"/>
        <end position="245"/>
    </location>
</feature>
<evidence type="ECO:0000256" key="7">
    <source>
        <dbReference type="ARBA" id="ARBA00022741"/>
    </source>
</evidence>
<dbReference type="InterPro" id="IPR003594">
    <property type="entry name" value="HATPase_dom"/>
</dbReference>
<dbReference type="EMBL" id="JABMCB010000170">
    <property type="protein sequence ID" value="NUU75413.1"/>
    <property type="molecule type" value="Genomic_DNA"/>
</dbReference>
<dbReference type="PROSITE" id="PS50109">
    <property type="entry name" value="HIS_KIN"/>
    <property type="match status" value="1"/>
</dbReference>
<sequence>MSLFNGSKRWLTTTLILLMLLLGSSLTLAVDRLVNDTGESNLSINQVRLRVNPVMLAIERNYHQLNTPEIQESVRSMAREQGLRLSFAGLDGKIMLSSNPSSEGQHIQLASALHYDLNHAAYAKDGEDLLDIAFPVIPAAEGKQIGNAIFTIPKAMVTVQPSSMLPLLAVGISLIIALILGTLLISMHRNLHKRLLSPVNMLQHHAESILKGQYDQHIQYQHADEIGELYAMFDLMRTEIKFLSEQRTQQEQAQKELITNISHDIKTPITTIKAYIEAIIEGICTDEKTLMEYMRIMQTHTDKTAQLVEDLLIHALQELGQISVEPREVYSGPVFEAMLESFGHAVKIKGLTYETPDSVPNVLVRMDTTRIEQVLSNLISNALKNTRPGDVIRVLTELDADQFIVKIADTGQGIQPQDMPFVFERYFRGQASPVYSRVQDGAGLGLSICKNIVEAHGGRISFSSKEGQGTIFQFSLPIC</sequence>
<evidence type="ECO:0000256" key="6">
    <source>
        <dbReference type="ARBA" id="ARBA00022679"/>
    </source>
</evidence>
<dbReference type="RefSeq" id="WP_175395236.1">
    <property type="nucleotide sequence ID" value="NZ_JABMCB010000170.1"/>
</dbReference>
<dbReference type="PANTHER" id="PTHR43711">
    <property type="entry name" value="TWO-COMPONENT HISTIDINE KINASE"/>
    <property type="match status" value="1"/>
</dbReference>
<evidence type="ECO:0000256" key="11">
    <source>
        <dbReference type="ARBA" id="ARBA00023136"/>
    </source>
</evidence>
<dbReference type="InterPro" id="IPR036097">
    <property type="entry name" value="HisK_dim/P_sf"/>
</dbReference>
<dbReference type="Gene3D" id="6.10.340.10">
    <property type="match status" value="1"/>
</dbReference>
<dbReference type="GO" id="GO:0005524">
    <property type="term" value="F:ATP binding"/>
    <property type="evidence" value="ECO:0007669"/>
    <property type="project" value="UniProtKB-KW"/>
</dbReference>
<evidence type="ECO:0000256" key="9">
    <source>
        <dbReference type="ARBA" id="ARBA00022840"/>
    </source>
</evidence>
<keyword evidence="16" id="KW-1185">Reference proteome</keyword>
<name>A0A7Y6EV36_9BACL</name>
<keyword evidence="6" id="KW-0808">Transferase</keyword>
<evidence type="ECO:0000313" key="16">
    <source>
        <dbReference type="Proteomes" id="UP000526125"/>
    </source>
</evidence>
<dbReference type="GO" id="GO:0003743">
    <property type="term" value="F:translation initiation factor activity"/>
    <property type="evidence" value="ECO:0007669"/>
    <property type="project" value="InterPro"/>
</dbReference>
<keyword evidence="12" id="KW-1133">Transmembrane helix</keyword>